<proteinExistence type="predicted"/>
<dbReference type="PROSITE" id="PS51352">
    <property type="entry name" value="THIOREDOXIN_2"/>
    <property type="match status" value="1"/>
</dbReference>
<dbReference type="EMBL" id="JACRYL010000003">
    <property type="protein sequence ID" value="MBC6109555.1"/>
    <property type="molecule type" value="Genomic_DNA"/>
</dbReference>
<organism evidence="6 7">
    <name type="scientific">Pedobacter fastidiosus</name>
    <dbReference type="NCBI Taxonomy" id="2765361"/>
    <lineage>
        <taxon>Bacteria</taxon>
        <taxon>Pseudomonadati</taxon>
        <taxon>Bacteroidota</taxon>
        <taxon>Sphingobacteriia</taxon>
        <taxon>Sphingobacteriales</taxon>
        <taxon>Sphingobacteriaceae</taxon>
        <taxon>Pedobacter</taxon>
    </lineage>
</organism>
<evidence type="ECO:0000256" key="1">
    <source>
        <dbReference type="ARBA" id="ARBA00004196"/>
    </source>
</evidence>
<dbReference type="PANTHER" id="PTHR42852">
    <property type="entry name" value="THIOL:DISULFIDE INTERCHANGE PROTEIN DSBE"/>
    <property type="match status" value="1"/>
</dbReference>
<dbReference type="InterPro" id="IPR036249">
    <property type="entry name" value="Thioredoxin-like_sf"/>
</dbReference>
<keyword evidence="2" id="KW-0201">Cytochrome c-type biogenesis</keyword>
<accession>A0ABR7KNB9</accession>
<keyword evidence="4" id="KW-0676">Redox-active center</keyword>
<feature type="domain" description="Thioredoxin" evidence="5">
    <location>
        <begin position="211"/>
        <end position="358"/>
    </location>
</feature>
<keyword evidence="7" id="KW-1185">Reference proteome</keyword>
<dbReference type="Proteomes" id="UP000652755">
    <property type="component" value="Unassembled WGS sequence"/>
</dbReference>
<keyword evidence="3" id="KW-1015">Disulfide bond</keyword>
<dbReference type="InterPro" id="IPR050553">
    <property type="entry name" value="Thioredoxin_ResA/DsbE_sf"/>
</dbReference>
<reference evidence="6 7" key="1">
    <citation type="submission" date="2020-08" db="EMBL/GenBank/DDBJ databases">
        <authorList>
            <person name="Sun Q."/>
            <person name="Inoue M."/>
        </authorList>
    </citation>
    <scope>NUCLEOTIDE SEQUENCE [LARGE SCALE GENOMIC DNA]</scope>
    <source>
        <strain evidence="6 7">CCM 8938</strain>
    </source>
</reference>
<dbReference type="InterPro" id="IPR013766">
    <property type="entry name" value="Thioredoxin_domain"/>
</dbReference>
<evidence type="ECO:0000313" key="6">
    <source>
        <dbReference type="EMBL" id="MBC6109555.1"/>
    </source>
</evidence>
<name>A0ABR7KNB9_9SPHI</name>
<dbReference type="Pfam" id="PF13905">
    <property type="entry name" value="Thioredoxin_8"/>
    <property type="match status" value="1"/>
</dbReference>
<dbReference type="RefSeq" id="WP_187070042.1">
    <property type="nucleotide sequence ID" value="NZ_JACRYL010000003.1"/>
</dbReference>
<dbReference type="InterPro" id="IPR012336">
    <property type="entry name" value="Thioredoxin-like_fold"/>
</dbReference>
<dbReference type="SUPFAM" id="SSF52833">
    <property type="entry name" value="Thioredoxin-like"/>
    <property type="match status" value="1"/>
</dbReference>
<dbReference type="PANTHER" id="PTHR42852:SF6">
    <property type="entry name" value="THIOL:DISULFIDE INTERCHANGE PROTEIN DSBE"/>
    <property type="match status" value="1"/>
</dbReference>
<dbReference type="CDD" id="cd02966">
    <property type="entry name" value="TlpA_like_family"/>
    <property type="match status" value="1"/>
</dbReference>
<dbReference type="Gene3D" id="3.40.30.10">
    <property type="entry name" value="Glutaredoxin"/>
    <property type="match status" value="1"/>
</dbReference>
<sequence length="358" mass="41211">MKKIILLIQLIFIFTTGYTQYRYELKVISKLPKGTKLYFNILDNIEWKLIKKDSAIINGDYIKFNGTFTQPAHYAALLIKYKGRYISENFVIDSGKNSLSLALKLDSKTTLDRVTIGTKSNEIYDKLIAIKIQQNISPSSIREMASVLQNYPNEYFSVLALYQLTHYDRTEDYAKVTLNTLSLLNEDLQNSPLGQEIFREQSKLISNLESVKVGKAVPYFSVKDDNGKLFQNESLKGKPYLIVFSATWCAPCQKQLPLLKQVYEKYKPEGLKVVYFNNDSDVKRWKEHILKNKLTWINVSERLKPTESKIQKSFGVYAVPTCLLIDKEGKIVYNSDQDDTGLTKLDDNVKRTVKDTSR</sequence>
<dbReference type="PROSITE" id="PS00194">
    <property type="entry name" value="THIOREDOXIN_1"/>
    <property type="match status" value="1"/>
</dbReference>
<evidence type="ECO:0000256" key="4">
    <source>
        <dbReference type="ARBA" id="ARBA00023284"/>
    </source>
</evidence>
<gene>
    <name evidence="6" type="ORF">H7U22_03890</name>
</gene>
<evidence type="ECO:0000256" key="2">
    <source>
        <dbReference type="ARBA" id="ARBA00022748"/>
    </source>
</evidence>
<comment type="subcellular location">
    <subcellularLocation>
        <location evidence="1">Cell envelope</location>
    </subcellularLocation>
</comment>
<evidence type="ECO:0000259" key="5">
    <source>
        <dbReference type="PROSITE" id="PS51352"/>
    </source>
</evidence>
<dbReference type="InterPro" id="IPR017937">
    <property type="entry name" value="Thioredoxin_CS"/>
</dbReference>
<evidence type="ECO:0000256" key="3">
    <source>
        <dbReference type="ARBA" id="ARBA00023157"/>
    </source>
</evidence>
<evidence type="ECO:0000313" key="7">
    <source>
        <dbReference type="Proteomes" id="UP000652755"/>
    </source>
</evidence>
<protein>
    <submittedName>
        <fullName evidence="6">AhpC/TSA family protein</fullName>
    </submittedName>
</protein>
<comment type="caution">
    <text evidence="6">The sequence shown here is derived from an EMBL/GenBank/DDBJ whole genome shotgun (WGS) entry which is preliminary data.</text>
</comment>